<dbReference type="Gene3D" id="3.30.70.270">
    <property type="match status" value="1"/>
</dbReference>
<accession>A0ABT3U356</accession>
<dbReference type="InterPro" id="IPR053848">
    <property type="entry name" value="IMS_HHH_1"/>
</dbReference>
<dbReference type="InterPro" id="IPR043128">
    <property type="entry name" value="Rev_trsase/Diguanyl_cyclase"/>
</dbReference>
<evidence type="ECO:0000313" key="5">
    <source>
        <dbReference type="EMBL" id="MCX3063121.1"/>
    </source>
</evidence>
<dbReference type="Proteomes" id="UP001163064">
    <property type="component" value="Unassembled WGS sequence"/>
</dbReference>
<organism evidence="5 6">
    <name type="scientific">Streptomyces beihaiensis</name>
    <dbReference type="NCBI Taxonomy" id="2984495"/>
    <lineage>
        <taxon>Bacteria</taxon>
        <taxon>Bacillati</taxon>
        <taxon>Actinomycetota</taxon>
        <taxon>Actinomycetes</taxon>
        <taxon>Kitasatosporales</taxon>
        <taxon>Streptomycetaceae</taxon>
        <taxon>Streptomyces</taxon>
    </lineage>
</organism>
<feature type="domain" description="UmuC" evidence="4">
    <location>
        <begin position="26"/>
        <end position="125"/>
    </location>
</feature>
<dbReference type="EMBL" id="JAPHNL010000294">
    <property type="protein sequence ID" value="MCX3063121.1"/>
    <property type="molecule type" value="Genomic_DNA"/>
</dbReference>
<dbReference type="Pfam" id="PF00817">
    <property type="entry name" value="IMS"/>
    <property type="match status" value="1"/>
</dbReference>
<evidence type="ECO:0000313" key="6">
    <source>
        <dbReference type="Proteomes" id="UP001163064"/>
    </source>
</evidence>
<dbReference type="InterPro" id="IPR017961">
    <property type="entry name" value="DNA_pol_Y-fam_little_finger"/>
</dbReference>
<evidence type="ECO:0000256" key="3">
    <source>
        <dbReference type="ARBA" id="ARBA00025589"/>
    </source>
</evidence>
<dbReference type="Gene3D" id="3.30.1490.100">
    <property type="entry name" value="DNA polymerase, Y-family, little finger domain"/>
    <property type="match status" value="1"/>
</dbReference>
<evidence type="ECO:0000256" key="1">
    <source>
        <dbReference type="ARBA" id="ARBA00010945"/>
    </source>
</evidence>
<name>A0ABT3U356_9ACTN</name>
<dbReference type="InterPro" id="IPR050356">
    <property type="entry name" value="SulA_CellDiv_inhibitor"/>
</dbReference>
<evidence type="ECO:0000259" key="4">
    <source>
        <dbReference type="PROSITE" id="PS50173"/>
    </source>
</evidence>
<dbReference type="Pfam" id="PF11799">
    <property type="entry name" value="IMS_C"/>
    <property type="match status" value="1"/>
</dbReference>
<gene>
    <name evidence="5" type="ORF">OFY01_25855</name>
</gene>
<dbReference type="InterPro" id="IPR043502">
    <property type="entry name" value="DNA/RNA_pol_sf"/>
</dbReference>
<dbReference type="InterPro" id="IPR036775">
    <property type="entry name" value="DNA_pol_Y-fam_lit_finger_sf"/>
</dbReference>
<dbReference type="InterPro" id="IPR001126">
    <property type="entry name" value="UmuC"/>
</dbReference>
<proteinExistence type="inferred from homology"/>
<dbReference type="SUPFAM" id="SSF100879">
    <property type="entry name" value="Lesion bypass DNA polymerase (Y-family), little finger domain"/>
    <property type="match status" value="1"/>
</dbReference>
<dbReference type="PANTHER" id="PTHR35369">
    <property type="entry name" value="BLR3025 PROTEIN-RELATED"/>
    <property type="match status" value="1"/>
</dbReference>
<keyword evidence="6" id="KW-1185">Reference proteome</keyword>
<dbReference type="PROSITE" id="PS50173">
    <property type="entry name" value="UMUC"/>
    <property type="match status" value="1"/>
</dbReference>
<dbReference type="RefSeq" id="WP_266603797.1">
    <property type="nucleotide sequence ID" value="NZ_JAPHNL010000294.1"/>
</dbReference>
<sequence>MERQENPDVLCVRFLLTPAQEARLPELLALLNDFSPTVQALPPDAALVDLGGAERYFGRDARQIASVIRLRAVALYGVACAIGAGLGPMAARMAAREAEPGTTYVVTDAAAHLAGRPVTELPGVGPATARTLCEYGLDTVGRVAAAPLSTLQRLTTARTGRELREKAHGVDRTKVTPNAAARSMAAERTFTRDELDPHRHRRALLATADELGARMRDDGQVCRALTLTIRYADRSTTVRTRSLTEPTAHSAALVGSAYRLYEALGLQRARVRGIALRAEGLAPAETASHQLTFDPADARARALEAATDRARARFGPGAVVPAALAA</sequence>
<dbReference type="Pfam" id="PF21999">
    <property type="entry name" value="IMS_HHH_1"/>
    <property type="match status" value="1"/>
</dbReference>
<comment type="caution">
    <text evidence="5">The sequence shown here is derived from an EMBL/GenBank/DDBJ whole genome shotgun (WGS) entry which is preliminary data.</text>
</comment>
<dbReference type="Gene3D" id="1.10.150.20">
    <property type="entry name" value="5' to 3' exonuclease, C-terminal subdomain"/>
    <property type="match status" value="1"/>
</dbReference>
<reference evidence="5" key="1">
    <citation type="submission" date="2022-10" db="EMBL/GenBank/DDBJ databases">
        <title>Streptomyces beihaiensis sp. nov., a chitin degrading actinobacterium, isolated from shrimp pond soil.</title>
        <authorList>
            <person name="Xie J."/>
            <person name="Shen N."/>
        </authorList>
    </citation>
    <scope>NUCLEOTIDE SEQUENCE</scope>
    <source>
        <strain evidence="5">GXMU-J5</strain>
    </source>
</reference>
<comment type="function">
    <text evidence="3">Poorly processive, error-prone DNA polymerase involved in untargeted mutagenesis. Copies undamaged DNA at stalled replication forks, which arise in vivo from mismatched or misaligned primer ends. These misaligned primers can be extended by PolIV. Exhibits no 3'-5' exonuclease (proofreading) activity. May be involved in translesional synthesis, in conjunction with the beta clamp from PolIII.</text>
</comment>
<keyword evidence="2" id="KW-0227">DNA damage</keyword>
<comment type="similarity">
    <text evidence="1">Belongs to the DNA polymerase type-Y family.</text>
</comment>
<protein>
    <recommendedName>
        <fullName evidence="4">UmuC domain-containing protein</fullName>
    </recommendedName>
</protein>
<dbReference type="PANTHER" id="PTHR35369:SF2">
    <property type="entry name" value="BLR3025 PROTEIN"/>
    <property type="match status" value="1"/>
</dbReference>
<dbReference type="SUPFAM" id="SSF56672">
    <property type="entry name" value="DNA/RNA polymerases"/>
    <property type="match status" value="1"/>
</dbReference>
<evidence type="ECO:0000256" key="2">
    <source>
        <dbReference type="ARBA" id="ARBA00022763"/>
    </source>
</evidence>